<gene>
    <name evidence="1" type="ORF">KPL71_024016</name>
</gene>
<name>A0ACB8IN10_CITSI</name>
<keyword evidence="2" id="KW-1185">Reference proteome</keyword>
<keyword evidence="1" id="KW-0396">Initiation factor</keyword>
<dbReference type="EMBL" id="CM039177">
    <property type="protein sequence ID" value="KAH9698462.1"/>
    <property type="molecule type" value="Genomic_DNA"/>
</dbReference>
<proteinExistence type="predicted"/>
<accession>A0ACB8IN10</accession>
<reference evidence="2" key="1">
    <citation type="journal article" date="2023" name="Hortic. Res.">
        <title>A chromosome-level phased genome enabling allele-level studies in sweet orange: a case study on citrus Huanglongbing tolerance.</title>
        <authorList>
            <person name="Wu B."/>
            <person name="Yu Q."/>
            <person name="Deng Z."/>
            <person name="Duan Y."/>
            <person name="Luo F."/>
            <person name="Gmitter F. Jr."/>
        </authorList>
    </citation>
    <scope>NUCLEOTIDE SEQUENCE [LARGE SCALE GENOMIC DNA]</scope>
    <source>
        <strain evidence="2">cv. Valencia</strain>
    </source>
</reference>
<organism evidence="1 2">
    <name type="scientific">Citrus sinensis</name>
    <name type="common">Sweet orange</name>
    <name type="synonym">Citrus aurantium var. sinensis</name>
    <dbReference type="NCBI Taxonomy" id="2711"/>
    <lineage>
        <taxon>Eukaryota</taxon>
        <taxon>Viridiplantae</taxon>
        <taxon>Streptophyta</taxon>
        <taxon>Embryophyta</taxon>
        <taxon>Tracheophyta</taxon>
        <taxon>Spermatophyta</taxon>
        <taxon>Magnoliopsida</taxon>
        <taxon>eudicotyledons</taxon>
        <taxon>Gunneridae</taxon>
        <taxon>Pentapetalae</taxon>
        <taxon>rosids</taxon>
        <taxon>malvids</taxon>
        <taxon>Sapindales</taxon>
        <taxon>Rutaceae</taxon>
        <taxon>Aurantioideae</taxon>
        <taxon>Citrus</taxon>
    </lineage>
</organism>
<evidence type="ECO:0000313" key="1">
    <source>
        <dbReference type="EMBL" id="KAH9698462.1"/>
    </source>
</evidence>
<sequence>MPDTQALVMTFLTSLKNATARQTAELLRSVISQQRVPYTNQAGALIDAVKAVGEQLIAANPVELAVGNIVRRVLHIIREEDLSLTTAAIGELNLSAVSDDENDDDRDGNTTLSAAAVAAAARSTLRPPSLQTLLEDTPVSAAVPQTSSSGAADKSSRSRKLKHDVIEAVNELIQDIVTCHEQIAEQAVEHIHQNEVILTLGSSRTVSEFLFAAKEKKRSFRVFVAEGAPRYQGHLLAKELVARGLQTTLITDSAVFAMISRVNMLCPLYPHNPEVLLNELRSPSELLDFGEFSDCMDFGSGSGSPLLHVVNPAFDYVPPKLVSLFITDAGGHNPSYMYRLIADYYSADDLVVQRRAIAGN</sequence>
<dbReference type="Proteomes" id="UP000829398">
    <property type="component" value="Chromosome 8"/>
</dbReference>
<protein>
    <submittedName>
        <fullName evidence="1">Translation initiation factor eif-2b subunit beta</fullName>
    </submittedName>
</protein>
<keyword evidence="1" id="KW-0648">Protein biosynthesis</keyword>
<evidence type="ECO:0000313" key="2">
    <source>
        <dbReference type="Proteomes" id="UP000829398"/>
    </source>
</evidence>
<comment type="caution">
    <text evidence="1">The sequence shown here is derived from an EMBL/GenBank/DDBJ whole genome shotgun (WGS) entry which is preliminary data.</text>
</comment>